<keyword evidence="3" id="KW-1185">Reference proteome</keyword>
<dbReference type="Proteomes" id="UP000827986">
    <property type="component" value="Unassembled WGS sequence"/>
</dbReference>
<dbReference type="EMBL" id="JAHDVG010000466">
    <property type="protein sequence ID" value="KAH1183140.1"/>
    <property type="molecule type" value="Genomic_DNA"/>
</dbReference>
<comment type="caution">
    <text evidence="2">The sequence shown here is derived from an EMBL/GenBank/DDBJ whole genome shotgun (WGS) entry which is preliminary data.</text>
</comment>
<reference evidence="2" key="1">
    <citation type="submission" date="2021-09" db="EMBL/GenBank/DDBJ databases">
        <title>The genome of Mauremys mutica provides insights into the evolution of semi-aquatic lifestyle.</title>
        <authorList>
            <person name="Gong S."/>
            <person name="Gao Y."/>
        </authorList>
    </citation>
    <scope>NUCLEOTIDE SEQUENCE</scope>
    <source>
        <strain evidence="2">MM-2020</strain>
        <tissue evidence="2">Muscle</tissue>
    </source>
</reference>
<organism evidence="2 3">
    <name type="scientific">Mauremys mutica</name>
    <name type="common">yellowpond turtle</name>
    <dbReference type="NCBI Taxonomy" id="74926"/>
    <lineage>
        <taxon>Eukaryota</taxon>
        <taxon>Metazoa</taxon>
        <taxon>Chordata</taxon>
        <taxon>Craniata</taxon>
        <taxon>Vertebrata</taxon>
        <taxon>Euteleostomi</taxon>
        <taxon>Archelosauria</taxon>
        <taxon>Testudinata</taxon>
        <taxon>Testudines</taxon>
        <taxon>Cryptodira</taxon>
        <taxon>Durocryptodira</taxon>
        <taxon>Testudinoidea</taxon>
        <taxon>Geoemydidae</taxon>
        <taxon>Geoemydinae</taxon>
        <taxon>Mauremys</taxon>
    </lineage>
</organism>
<evidence type="ECO:0000313" key="2">
    <source>
        <dbReference type="EMBL" id="KAH1183140.1"/>
    </source>
</evidence>
<name>A0A9D3XQ25_9SAUR</name>
<evidence type="ECO:0000313" key="3">
    <source>
        <dbReference type="Proteomes" id="UP000827986"/>
    </source>
</evidence>
<accession>A0A9D3XQ25</accession>
<evidence type="ECO:0000256" key="1">
    <source>
        <dbReference type="SAM" id="MobiDB-lite"/>
    </source>
</evidence>
<dbReference type="AlphaFoldDB" id="A0A9D3XQ25"/>
<sequence>MLILWADLRILSPTSFPFSRTAPLTCALICIFLSLSLHCHSPAGFNILLRTNGSLLLLGNKPEVKGNSGFSHSGEKHQTPAQQQTPTQATGLLPSVPMRSLKKKLLIVKGTSVVVHQKI</sequence>
<protein>
    <submittedName>
        <fullName evidence="2">Uncharacterized protein</fullName>
    </submittedName>
</protein>
<feature type="region of interest" description="Disordered" evidence="1">
    <location>
        <begin position="66"/>
        <end position="93"/>
    </location>
</feature>
<feature type="compositionally biased region" description="Low complexity" evidence="1">
    <location>
        <begin position="79"/>
        <end position="90"/>
    </location>
</feature>
<proteinExistence type="predicted"/>
<gene>
    <name evidence="2" type="ORF">KIL84_004632</name>
</gene>